<reference evidence="4 5" key="1">
    <citation type="submission" date="2017-04" db="EMBL/GenBank/DDBJ databases">
        <title>Genome Sequence of the Model Brown-Rot Fungus Postia placenta SB12.</title>
        <authorList>
            <consortium name="DOE Joint Genome Institute"/>
            <person name="Gaskell J."/>
            <person name="Kersten P."/>
            <person name="Larrondo L.F."/>
            <person name="Canessa P."/>
            <person name="Martinez D."/>
            <person name="Hibbett D."/>
            <person name="Schmoll M."/>
            <person name="Kubicek C.P."/>
            <person name="Martinez A.T."/>
            <person name="Yadav J."/>
            <person name="Master E."/>
            <person name="Magnuson J.K."/>
            <person name="James T."/>
            <person name="Yaver D."/>
            <person name="Berka R."/>
            <person name="Labutti K."/>
            <person name="Lipzen A."/>
            <person name="Aerts A."/>
            <person name="Barry K."/>
            <person name="Henrissat B."/>
            <person name="Blanchette R."/>
            <person name="Grigoriev I."/>
            <person name="Cullen D."/>
        </authorList>
    </citation>
    <scope>NUCLEOTIDE SEQUENCE [LARGE SCALE GENOMIC DNA]</scope>
    <source>
        <strain evidence="4 5">MAD-698-R-SB12</strain>
    </source>
</reference>
<evidence type="ECO:0000256" key="2">
    <source>
        <dbReference type="SAM" id="Phobius"/>
    </source>
</evidence>
<feature type="region of interest" description="Disordered" evidence="1">
    <location>
        <begin position="473"/>
        <end position="568"/>
    </location>
</feature>
<accession>A0A1X6NHA1</accession>
<protein>
    <submittedName>
        <fullName evidence="4">Uncharacterized protein</fullName>
    </submittedName>
</protein>
<evidence type="ECO:0000256" key="3">
    <source>
        <dbReference type="SAM" id="SignalP"/>
    </source>
</evidence>
<gene>
    <name evidence="4" type="ORF">POSPLADRAFT_1052021</name>
</gene>
<feature type="compositionally biased region" description="Polar residues" evidence="1">
    <location>
        <begin position="274"/>
        <end position="285"/>
    </location>
</feature>
<sequence length="568" mass="60699">MAVSILILLSALLLWTPLISAALQNVTIDDADDRFTYFPSNQWTARPGPCPSCEAQPNATMAYDGTWHDTSYAPGQSPAPLNAMVSFNGSAVYVYCIISHSSSDPDGESDLQFMIDGDIVGSANITPTGSSTYSYNYLVYSGQFPTGQHTLTVINGQDGGPRSMILLDYIVYTNGSDSDFTSSSSSSSSISTTTMTHTSSGAATDTVTESKNSSGGSSSAKSSTSSLNGSTATSSTPSNQTSMAIQASPSTETHTPNVPGSTSSQGSTTPSASNTSTGTLRSNATSSSSSQTRTVVLVAVVLGTVLILAIAALFVLWRRRSARQTHTRTARPFQQLSSPFVEEDKEFCSGAQTPHACLHGRWSALLDFARLSARRDEMRDLSEQWIMHTPPALHEIQSKHPRVSVVPSPSSERYPHIASEGSISSEQLVASMEIPGIHNSVFDISMQQLAPPPPSKTDRLRSHASMLQLREQLQSNADGSRERNTRDDHTIATRGSTASNTSAITRYVPPVPRASYVQPRADGGVGEYPTSGGNARDAKERAIWSRNVPQLEDNRPPSYHSAGEKVSE</sequence>
<feature type="compositionally biased region" description="Low complexity" evidence="1">
    <location>
        <begin position="210"/>
        <end position="236"/>
    </location>
</feature>
<proteinExistence type="predicted"/>
<feature type="compositionally biased region" description="Low complexity" evidence="1">
    <location>
        <begin position="179"/>
        <end position="200"/>
    </location>
</feature>
<dbReference type="CDD" id="cd12087">
    <property type="entry name" value="TM_EGFR-like"/>
    <property type="match status" value="1"/>
</dbReference>
<name>A0A1X6NHA1_9APHY</name>
<feature type="compositionally biased region" description="Polar residues" evidence="1">
    <location>
        <begin position="493"/>
        <end position="504"/>
    </location>
</feature>
<feature type="chain" id="PRO_5010877160" evidence="3">
    <location>
        <begin position="22"/>
        <end position="568"/>
    </location>
</feature>
<evidence type="ECO:0000313" key="4">
    <source>
        <dbReference type="EMBL" id="OSX67912.1"/>
    </source>
</evidence>
<dbReference type="STRING" id="670580.A0A1X6NHA1"/>
<dbReference type="EMBL" id="KZ110591">
    <property type="protein sequence ID" value="OSX67912.1"/>
    <property type="molecule type" value="Genomic_DNA"/>
</dbReference>
<feature type="compositionally biased region" description="Basic and acidic residues" evidence="1">
    <location>
        <begin position="479"/>
        <end position="491"/>
    </location>
</feature>
<feature type="transmembrane region" description="Helical" evidence="2">
    <location>
        <begin position="295"/>
        <end position="317"/>
    </location>
</feature>
<feature type="compositionally biased region" description="Low complexity" evidence="1">
    <location>
        <begin position="259"/>
        <end position="273"/>
    </location>
</feature>
<dbReference type="GeneID" id="36325182"/>
<evidence type="ECO:0000313" key="5">
    <source>
        <dbReference type="Proteomes" id="UP000194127"/>
    </source>
</evidence>
<keyword evidence="2" id="KW-1133">Transmembrane helix</keyword>
<evidence type="ECO:0000256" key="1">
    <source>
        <dbReference type="SAM" id="MobiDB-lite"/>
    </source>
</evidence>
<keyword evidence="3" id="KW-0732">Signal</keyword>
<feature type="signal peptide" evidence="3">
    <location>
        <begin position="1"/>
        <end position="21"/>
    </location>
</feature>
<feature type="region of interest" description="Disordered" evidence="1">
    <location>
        <begin position="179"/>
        <end position="288"/>
    </location>
</feature>
<keyword evidence="5" id="KW-1185">Reference proteome</keyword>
<keyword evidence="2" id="KW-0812">Transmembrane</keyword>
<feature type="compositionally biased region" description="Polar residues" evidence="1">
    <location>
        <begin position="237"/>
        <end position="258"/>
    </location>
</feature>
<organism evidence="4 5">
    <name type="scientific">Postia placenta MAD-698-R-SB12</name>
    <dbReference type="NCBI Taxonomy" id="670580"/>
    <lineage>
        <taxon>Eukaryota</taxon>
        <taxon>Fungi</taxon>
        <taxon>Dikarya</taxon>
        <taxon>Basidiomycota</taxon>
        <taxon>Agaricomycotina</taxon>
        <taxon>Agaricomycetes</taxon>
        <taxon>Polyporales</taxon>
        <taxon>Adustoporiaceae</taxon>
        <taxon>Rhodonia</taxon>
    </lineage>
</organism>
<dbReference type="AlphaFoldDB" id="A0A1X6NHA1"/>
<keyword evidence="2" id="KW-0472">Membrane</keyword>
<dbReference type="Proteomes" id="UP000194127">
    <property type="component" value="Unassembled WGS sequence"/>
</dbReference>
<dbReference type="RefSeq" id="XP_024344706.1">
    <property type="nucleotide sequence ID" value="XM_024480232.1"/>
</dbReference>
<dbReference type="OrthoDB" id="3245657at2759"/>